<dbReference type="SUPFAM" id="SSF51445">
    <property type="entry name" value="(Trans)glycosidases"/>
    <property type="match status" value="1"/>
</dbReference>
<dbReference type="PANTHER" id="PTHR43000">
    <property type="entry name" value="DTDP-D-GLUCOSE 4,6-DEHYDRATASE-RELATED"/>
    <property type="match status" value="1"/>
</dbReference>
<dbReference type="RefSeq" id="WP_184455400.1">
    <property type="nucleotide sequence ID" value="NZ_JACIFV010000005.1"/>
</dbReference>
<dbReference type="EMBL" id="JACIFV010000005">
    <property type="protein sequence ID" value="MBB4191870.1"/>
    <property type="molecule type" value="Genomic_DNA"/>
</dbReference>
<reference evidence="4 5" key="1">
    <citation type="submission" date="2020-08" db="EMBL/GenBank/DDBJ databases">
        <title>Genomic Encyclopedia of Type Strains, Phase IV (KMG-V): Genome sequencing to study the core and pangenomes of soil and plant-associated prokaryotes.</title>
        <authorList>
            <person name="Whitman W."/>
        </authorList>
    </citation>
    <scope>NUCLEOTIDE SEQUENCE [LARGE SCALE GENOMIC DNA]</scope>
    <source>
        <strain evidence="4 5">SEMIA 4074</strain>
    </source>
</reference>
<dbReference type="SUPFAM" id="SSF51735">
    <property type="entry name" value="NAD(P)-binding Rossmann-fold domains"/>
    <property type="match status" value="1"/>
</dbReference>
<sequence length="680" mass="76096">MNKAGARASDHQETRRFGFVEWFRPGEYERAEAALPDILESGASYLRTHLSWAEYLAPGGQQWFDWLIPRIGSEIDLLPCIHYTPPSLSRTGRSSGPPVDLKSYADFVDHILTRYGRYISHIELWNEPNNLLDWDWRHDSDFLLFCEMVGSAAYWAKQRGYKPVLGGPCPFDPYWLNLMGTRGVLGVVDAVGFHGFPGTWDSEEASWGGWDMHLGEMRGIIDRYNADAEIWITETGYSTWRNDEIEQARRFIRALNVPADRMYWYSWRDVPPDVPVQEGLWFDPRHYHLGAVGHDNKPKLLARLLTEGGVKRLEEVAALAAPNVASGAAPIVVTGGSGFVGCNLADRLLSDGEDVIILDNLARSGVDQNLSWLKERHGGRVHPVLADVRDLLGIEAAFRDAKAVFHYAAQTAVTTSLVDPLEDFETNARGTLNVLESVRRAGKRAPVIFASTNKVYGALDDLGMIELDDRYLPEDETIRTQGIGEDRPLDFCTPYGCSKGVADQYILDYAKSYGIPAAVLRMSCIYGPRQFGTEDQGWVAHFLIRALGGEPISIYGDGKQVRDILHVDDAVAAYRLLLSNIERVSGRAFNLGGGPRNAVSVLAVLREIEELAGRPLETSFGPWRAGDQLYFVADTTKLERETGWQAGIGWRHGLRHLAEWLIAHRFGGRQVRREKRKASA</sequence>
<evidence type="ECO:0000256" key="2">
    <source>
        <dbReference type="ARBA" id="ARBA00007637"/>
    </source>
</evidence>
<gene>
    <name evidence="4" type="ORF">GGD53_002023</name>
</gene>
<dbReference type="InterPro" id="IPR036291">
    <property type="entry name" value="NAD(P)-bd_dom_sf"/>
</dbReference>
<accession>A0A7W6Q9M2</accession>
<dbReference type="InterPro" id="IPR017853">
    <property type="entry name" value="GH"/>
</dbReference>
<dbReference type="InterPro" id="IPR001509">
    <property type="entry name" value="Epimerase_deHydtase"/>
</dbReference>
<comment type="similarity">
    <text evidence="2">Belongs to the NAD(P)-dependent epimerase/dehydratase family.</text>
</comment>
<proteinExistence type="inferred from homology"/>
<dbReference type="Gene3D" id="3.40.50.720">
    <property type="entry name" value="NAD(P)-binding Rossmann-like Domain"/>
    <property type="match status" value="1"/>
</dbReference>
<name>A0A7W6Q9M2_9HYPH</name>
<organism evidence="4 5">
    <name type="scientific">Rhizobium aethiopicum</name>
    <dbReference type="NCBI Taxonomy" id="1138170"/>
    <lineage>
        <taxon>Bacteria</taxon>
        <taxon>Pseudomonadati</taxon>
        <taxon>Pseudomonadota</taxon>
        <taxon>Alphaproteobacteria</taxon>
        <taxon>Hyphomicrobiales</taxon>
        <taxon>Rhizobiaceae</taxon>
        <taxon>Rhizobium/Agrobacterium group</taxon>
        <taxon>Rhizobium</taxon>
    </lineage>
</organism>
<comment type="caution">
    <text evidence="4">The sequence shown here is derived from an EMBL/GenBank/DDBJ whole genome shotgun (WGS) entry which is preliminary data.</text>
</comment>
<dbReference type="Proteomes" id="UP000524492">
    <property type="component" value="Unassembled WGS sequence"/>
</dbReference>
<keyword evidence="5" id="KW-1185">Reference proteome</keyword>
<evidence type="ECO:0000259" key="3">
    <source>
        <dbReference type="Pfam" id="PF01370"/>
    </source>
</evidence>
<feature type="domain" description="NAD-dependent epimerase/dehydratase" evidence="3">
    <location>
        <begin position="331"/>
        <end position="592"/>
    </location>
</feature>
<dbReference type="GO" id="GO:0047732">
    <property type="term" value="F:CDP-abequose epimerase activity"/>
    <property type="evidence" value="ECO:0007669"/>
    <property type="project" value="UniProtKB-EC"/>
</dbReference>
<comment type="pathway">
    <text evidence="1">Bacterial outer membrane biogenesis; LPS O-antigen biosynthesis.</text>
</comment>
<dbReference type="AlphaFoldDB" id="A0A7W6Q9M2"/>
<dbReference type="EC" id="5.1.3.10" evidence="4"/>
<protein>
    <submittedName>
        <fullName evidence="4">CDP-paratose 2-epimerase</fullName>
        <ecNumber evidence="4">5.1.3.10</ecNumber>
    </submittedName>
</protein>
<dbReference type="Gene3D" id="3.20.20.80">
    <property type="entry name" value="Glycosidases"/>
    <property type="match status" value="1"/>
</dbReference>
<dbReference type="Pfam" id="PF01370">
    <property type="entry name" value="Epimerase"/>
    <property type="match status" value="1"/>
</dbReference>
<keyword evidence="4" id="KW-0413">Isomerase</keyword>
<evidence type="ECO:0000313" key="5">
    <source>
        <dbReference type="Proteomes" id="UP000524492"/>
    </source>
</evidence>
<evidence type="ECO:0000313" key="4">
    <source>
        <dbReference type="EMBL" id="MBB4191870.1"/>
    </source>
</evidence>
<evidence type="ECO:0000256" key="1">
    <source>
        <dbReference type="ARBA" id="ARBA00005125"/>
    </source>
</evidence>